<dbReference type="InterPro" id="IPR036315">
    <property type="entry name" value="BRCA2_hlx_sf"/>
</dbReference>
<name>A0A5C3E9P3_9BASI</name>
<feature type="domain" description="BRCA2 OB1" evidence="8">
    <location>
        <begin position="727"/>
        <end position="848"/>
    </location>
</feature>
<dbReference type="PANTHER" id="PTHR11289">
    <property type="entry name" value="BREAST CANCER TYPE 2 SUSCEPTIBILITY PROTEIN BRCA2"/>
    <property type="match status" value="1"/>
</dbReference>
<dbReference type="InterPro" id="IPR015252">
    <property type="entry name" value="BRCA2_hlx"/>
</dbReference>
<dbReference type="InterPro" id="IPR015525">
    <property type="entry name" value="BRCA2"/>
</dbReference>
<dbReference type="InterPro" id="IPR012340">
    <property type="entry name" value="NA-bd_OB-fold"/>
</dbReference>
<feature type="domain" description="Breast cancer type 2 susceptibility protein helical" evidence="9">
    <location>
        <begin position="676"/>
        <end position="721"/>
    </location>
</feature>
<gene>
    <name evidence="10" type="ORF">UTRI_03966</name>
</gene>
<dbReference type="EMBL" id="OOIN01000014">
    <property type="protein sequence ID" value="SPO26377.1"/>
    <property type="molecule type" value="Genomic_DNA"/>
</dbReference>
<evidence type="ECO:0000256" key="7">
    <source>
        <dbReference type="SAM" id="MobiDB-lite"/>
    </source>
</evidence>
<evidence type="ECO:0000313" key="11">
    <source>
        <dbReference type="Proteomes" id="UP000324022"/>
    </source>
</evidence>
<organism evidence="10 11">
    <name type="scientific">Ustilago trichophora</name>
    <dbReference type="NCBI Taxonomy" id="86804"/>
    <lineage>
        <taxon>Eukaryota</taxon>
        <taxon>Fungi</taxon>
        <taxon>Dikarya</taxon>
        <taxon>Basidiomycota</taxon>
        <taxon>Ustilaginomycotina</taxon>
        <taxon>Ustilaginomycetes</taxon>
        <taxon>Ustilaginales</taxon>
        <taxon>Ustilaginaceae</taxon>
        <taxon>Ustilago</taxon>
    </lineage>
</organism>
<evidence type="ECO:0000256" key="6">
    <source>
        <dbReference type="SAM" id="Coils"/>
    </source>
</evidence>
<feature type="region of interest" description="Disordered" evidence="7">
    <location>
        <begin position="389"/>
        <end position="422"/>
    </location>
</feature>
<dbReference type="GO" id="GO:0000724">
    <property type="term" value="P:double-strand break repair via homologous recombination"/>
    <property type="evidence" value="ECO:0007669"/>
    <property type="project" value="InterPro"/>
</dbReference>
<reference evidence="10 11" key="1">
    <citation type="submission" date="2018-03" db="EMBL/GenBank/DDBJ databases">
        <authorList>
            <person name="Guldener U."/>
        </authorList>
    </citation>
    <scope>NUCLEOTIDE SEQUENCE [LARGE SCALE GENOMIC DNA]</scope>
    <source>
        <strain evidence="10 11">NBRC100155</strain>
    </source>
</reference>
<dbReference type="AlphaFoldDB" id="A0A5C3E9P3"/>
<keyword evidence="3" id="KW-0238">DNA-binding</keyword>
<accession>A0A5C3E9P3</accession>
<keyword evidence="2" id="KW-0227">DNA damage</keyword>
<evidence type="ECO:0000313" key="10">
    <source>
        <dbReference type="EMBL" id="SPO26377.1"/>
    </source>
</evidence>
<feature type="compositionally biased region" description="Basic and acidic residues" evidence="7">
    <location>
        <begin position="81"/>
        <end position="90"/>
    </location>
</feature>
<dbReference type="InterPro" id="IPR015187">
    <property type="entry name" value="BRCA2_OB_1"/>
</dbReference>
<keyword evidence="6" id="KW-0175">Coiled coil</keyword>
<feature type="region of interest" description="Disordered" evidence="7">
    <location>
        <begin position="284"/>
        <end position="307"/>
    </location>
</feature>
<keyword evidence="11" id="KW-1185">Reference proteome</keyword>
<evidence type="ECO:0000259" key="8">
    <source>
        <dbReference type="Pfam" id="PF09103"/>
    </source>
</evidence>
<feature type="compositionally biased region" description="Low complexity" evidence="7">
    <location>
        <begin position="582"/>
        <end position="593"/>
    </location>
</feature>
<evidence type="ECO:0000256" key="3">
    <source>
        <dbReference type="ARBA" id="ARBA00023125"/>
    </source>
</evidence>
<protein>
    <submittedName>
        <fullName evidence="10">Related to Brh2 - Rad51-associated protein Brh2</fullName>
    </submittedName>
</protein>
<dbReference type="CDD" id="cd04493">
    <property type="entry name" value="BRCA2DBD_OB1"/>
    <property type="match status" value="1"/>
</dbReference>
<dbReference type="PANTHER" id="PTHR11289:SF0">
    <property type="entry name" value="BREAST CANCER TYPE 2 SUSCEPTIBILITY PROTEIN"/>
    <property type="match status" value="1"/>
</dbReference>
<dbReference type="Pfam" id="PF09103">
    <property type="entry name" value="BRCA-2_OB1"/>
    <property type="match status" value="1"/>
</dbReference>
<evidence type="ECO:0000256" key="5">
    <source>
        <dbReference type="ARBA" id="ARBA00023204"/>
    </source>
</evidence>
<dbReference type="SUPFAM" id="SSF81872">
    <property type="entry name" value="BRCA2 helical domain"/>
    <property type="match status" value="1"/>
</dbReference>
<feature type="region of interest" description="Disordered" evidence="7">
    <location>
        <begin position="1"/>
        <end position="24"/>
    </location>
</feature>
<dbReference type="Pfam" id="PF09169">
    <property type="entry name" value="BRCA-2_helical"/>
    <property type="match status" value="1"/>
</dbReference>
<dbReference type="Gene3D" id="2.40.50.140">
    <property type="entry name" value="Nucleic acid-binding proteins"/>
    <property type="match status" value="3"/>
</dbReference>
<dbReference type="GO" id="GO:0003677">
    <property type="term" value="F:DNA binding"/>
    <property type="evidence" value="ECO:0007669"/>
    <property type="project" value="UniProtKB-KW"/>
</dbReference>
<dbReference type="OrthoDB" id="21095at2759"/>
<sequence length="1127" mass="121824">MQDIAQSHEALAFPTSGPDHIPDDEVAATQQSILEELHTISEEALPHHLSHHYPATDDCNQQEPILADVAMHSEPSGASLDHAEEPHVSDSEPASPEDQKIPAYPLPEGEEIPTLPTLDAKEAFLPTQVANIAAANAEAVPIDSIAAVEAVDVLAEPSAPDADNTAATAEKEAVATPVVATEVCADAALIAYPHVGTVANSFESLSPGLAGAAQQSDGMSLAQSCAIASDLLDPGDMKMEVEAEADLDHTDLFDGIDADAFDDIELSPPICRQAFLPPLDDAANINQSQAPASPTRIKSPKTSQNATGLELSLNEDDVMGPEPPEAPQGSQMSSFLAPSFVGFRTGRGKQVKPSEKALEAARKRMLELEASQDLLPPLLASQFAFQPASQPASQLHPPAFDSPSRVPQPTSNGSAAKPTLDRAPMHEIAPPQSSVSIADQVYSPLSNSKPAPAQPATAVQVTPARQVQRQPFATPKPVHSALFYSSQSLASPMRTLAAASGSRFTTPQPGKRISLGMMPRVEIGGSTGRKRSMPKFVTPFKSGKRPRAEEQEDPTSPLRRLNNGGPELSEPSPVLYRHYPPTSSSKAQASTSSEGPAVFIMQSAGPRQKLSDVGRPEYYSTLQMIAKGVPDEIAVILKDASRAAQYAFEAPNNGLLMQEQALDELLVRGCSNAKLSWVQNHWTLILWKLAAVVRFEPSSARERWSWDEVIHQLLYRYEREVHLAQRSCIKRIQEHDSSSARPMVLFVSKISEEENEVQDRAGTVFTRRSTILELSDGWYRIQAQIDPVLTRACQRGRLRIGQKLAIMGARLDTQGDGREVLTAYHMSSLVLASNSVSLAPWDAKLGFASSPFFASLRSLTSEGGVVSLMDVIITRVYPIAYMDVEHASRAGGQHRGEDEEAEQLEAWTKKREDAMARLELEMETENRKMYDLVEALGDLMGDSFLPSIPDDPSGRLEAMANTLFEQLRAQANPASAVHEMVVAAGHTSLVPWLQNIAKRALLAEDGLGSSSGLIAALDRLCPPRKVREFRVVSFRDARLPPPPSTPTAAAAIANASAGAGGKKKNPHARTVHLTVYDAAQLGDELQEGRRFWVTNLMPTSKSSWRGPDDDAVVSLSTRRDTKWRVVS</sequence>
<keyword evidence="5" id="KW-0234">DNA repair</keyword>
<evidence type="ECO:0000256" key="4">
    <source>
        <dbReference type="ARBA" id="ARBA00023172"/>
    </source>
</evidence>
<evidence type="ECO:0000256" key="2">
    <source>
        <dbReference type="ARBA" id="ARBA00022763"/>
    </source>
</evidence>
<dbReference type="InterPro" id="IPR002093">
    <property type="entry name" value="BRCA2_repeat"/>
</dbReference>
<dbReference type="PROSITE" id="PS50138">
    <property type="entry name" value="BRCA2_REPEAT"/>
    <property type="match status" value="1"/>
</dbReference>
<keyword evidence="4" id="KW-0233">DNA recombination</keyword>
<proteinExistence type="predicted"/>
<feature type="region of interest" description="Disordered" evidence="7">
    <location>
        <begin position="524"/>
        <end position="594"/>
    </location>
</feature>
<dbReference type="Proteomes" id="UP000324022">
    <property type="component" value="Unassembled WGS sequence"/>
</dbReference>
<feature type="coiled-coil region" evidence="6">
    <location>
        <begin position="908"/>
        <end position="935"/>
    </location>
</feature>
<feature type="region of interest" description="Disordered" evidence="7">
    <location>
        <begin position="75"/>
        <end position="113"/>
    </location>
</feature>
<dbReference type="GO" id="GO:0006355">
    <property type="term" value="P:regulation of DNA-templated transcription"/>
    <property type="evidence" value="ECO:0007669"/>
    <property type="project" value="TreeGrafter"/>
</dbReference>
<feature type="compositionally biased region" description="Polar residues" evidence="7">
    <location>
        <begin position="405"/>
        <end position="414"/>
    </location>
</feature>
<dbReference type="SUPFAM" id="SSF50249">
    <property type="entry name" value="Nucleic acid-binding proteins"/>
    <property type="match status" value="2"/>
</dbReference>
<evidence type="ECO:0000256" key="1">
    <source>
        <dbReference type="ARBA" id="ARBA00022737"/>
    </source>
</evidence>
<keyword evidence="1" id="KW-0677">Repeat</keyword>
<evidence type="ECO:0000259" key="9">
    <source>
        <dbReference type="Pfam" id="PF09169"/>
    </source>
</evidence>